<dbReference type="Pfam" id="PF03168">
    <property type="entry name" value="LEA_2"/>
    <property type="match status" value="1"/>
</dbReference>
<dbReference type="SUPFAM" id="SSF117070">
    <property type="entry name" value="LEA14-like"/>
    <property type="match status" value="1"/>
</dbReference>
<accession>A0A2A7S8J7</accession>
<dbReference type="Proteomes" id="UP001059745">
    <property type="component" value="Chromosome 1"/>
</dbReference>
<dbReference type="Proteomes" id="UP000220629">
    <property type="component" value="Unassembled WGS sequence"/>
</dbReference>
<reference evidence="4" key="2">
    <citation type="submission" date="2017-09" db="EMBL/GenBank/DDBJ databases">
        <title>FDA dAtabase for Regulatory Grade micrObial Sequences (FDA-ARGOS): Supporting development and validation of Infectious Disease Dx tests.</title>
        <authorList>
            <person name="Minogue T."/>
            <person name="Wolcott M."/>
            <person name="Wasieloski L."/>
            <person name="Aguilar W."/>
            <person name="Moore D."/>
            <person name="Tallon L."/>
            <person name="Sadzewicz L."/>
            <person name="Ott S."/>
            <person name="Zhao X."/>
            <person name="Nagaraj S."/>
            <person name="Vavikolanu K."/>
            <person name="Aluvathingal J."/>
            <person name="Nadendla S."/>
            <person name="Sichtig H."/>
        </authorList>
    </citation>
    <scope>NUCLEOTIDE SEQUENCE [LARGE SCALE GENOMIC DNA]</scope>
    <source>
        <strain evidence="4">FDAARGOS_390</strain>
    </source>
</reference>
<dbReference type="Gene3D" id="2.60.40.1820">
    <property type="match status" value="1"/>
</dbReference>
<name>A0A2A7S8J7_BURGA</name>
<dbReference type="InterPro" id="IPR013990">
    <property type="entry name" value="WHy-dom"/>
</dbReference>
<dbReference type="GO" id="GO:0009269">
    <property type="term" value="P:response to desiccation"/>
    <property type="evidence" value="ECO:0007669"/>
    <property type="project" value="InterPro"/>
</dbReference>
<feature type="domain" description="Water stress and hypersensitive response" evidence="1">
    <location>
        <begin position="32"/>
        <end position="152"/>
    </location>
</feature>
<gene>
    <name evidence="2" type="ORF">CRM94_36590</name>
    <name evidence="3" type="ORF">NYZ96_02180</name>
</gene>
<sequence>MQRRDAFRWLAAGAASLLLAGCATLGLDSPRIGVVGLEPLPGQGLEMRFNLKLRVQNPNDRPIDYDGIALSLELNGRAFASGVSDARGTVPRFGEAVIAVPITVTAFAAARQAFGFADAAASGQVPYRLSGKLSSGMLGGVRFSDAGSLSLPAMSGYGAY</sequence>
<evidence type="ECO:0000313" key="2">
    <source>
        <dbReference type="EMBL" id="PEH39763.1"/>
    </source>
</evidence>
<evidence type="ECO:0000313" key="3">
    <source>
        <dbReference type="EMBL" id="UWX70605.1"/>
    </source>
</evidence>
<dbReference type="RefSeq" id="WP_017921200.1">
    <property type="nucleotide sequence ID" value="NZ_CADEPO010000017.1"/>
</dbReference>
<proteinExistence type="predicted"/>
<dbReference type="SMART" id="SM00769">
    <property type="entry name" value="WHy"/>
    <property type="match status" value="1"/>
</dbReference>
<evidence type="ECO:0000313" key="4">
    <source>
        <dbReference type="Proteomes" id="UP000220629"/>
    </source>
</evidence>
<dbReference type="PROSITE" id="PS51257">
    <property type="entry name" value="PROKAR_LIPOPROTEIN"/>
    <property type="match status" value="1"/>
</dbReference>
<dbReference type="EMBL" id="CP104214">
    <property type="protein sequence ID" value="UWX70605.1"/>
    <property type="molecule type" value="Genomic_DNA"/>
</dbReference>
<evidence type="ECO:0000259" key="1">
    <source>
        <dbReference type="SMART" id="SM00769"/>
    </source>
</evidence>
<organism evidence="2 4">
    <name type="scientific">Burkholderia gladioli</name>
    <name type="common">Pseudomonas marginata</name>
    <name type="synonym">Phytomonas marginata</name>
    <dbReference type="NCBI Taxonomy" id="28095"/>
    <lineage>
        <taxon>Bacteria</taxon>
        <taxon>Pseudomonadati</taxon>
        <taxon>Pseudomonadota</taxon>
        <taxon>Betaproteobacteria</taxon>
        <taxon>Burkholderiales</taxon>
        <taxon>Burkholderiaceae</taxon>
        <taxon>Burkholderia</taxon>
    </lineage>
</organism>
<protein>
    <submittedName>
        <fullName evidence="3">LEA type 2 family protein</fullName>
    </submittedName>
    <submittedName>
        <fullName evidence="2">Water stress/hypersensitive response domain-containing protein</fullName>
    </submittedName>
</protein>
<dbReference type="EMBL" id="PDDY01000004">
    <property type="protein sequence ID" value="PEH39763.1"/>
    <property type="molecule type" value="Genomic_DNA"/>
</dbReference>
<reference evidence="3" key="3">
    <citation type="submission" date="2022-09" db="EMBL/GenBank/DDBJ databases">
        <title>Genomic of Burkholderia gladioli.</title>
        <authorList>
            <person name="Wu H."/>
        </authorList>
    </citation>
    <scope>NUCLEOTIDE SEQUENCE</scope>
    <source>
        <strain evidence="3">ZN-S4</strain>
    </source>
</reference>
<reference evidence="2" key="1">
    <citation type="submission" date="2017-09" db="EMBL/GenBank/DDBJ databases">
        <title>FDA dAtabase for Regulatory Grade micrObial Sequences (FDA-ARGOS): Supporting development and validation of Infectious Disease Dx tests.</title>
        <authorList>
            <person name="Minogue T."/>
            <person name="Wolcott M."/>
            <person name="Wasieloski L."/>
            <person name="Aguilar W."/>
            <person name="Moore D."/>
            <person name="Tallon L.J."/>
            <person name="Sadzewicz L."/>
            <person name="Ott S."/>
            <person name="Zhao X."/>
            <person name="Nagaraj S."/>
            <person name="Vavikolanu K."/>
            <person name="Aluvathingal J."/>
            <person name="Nadendla S."/>
            <person name="Sichtig H."/>
        </authorList>
    </citation>
    <scope>NUCLEOTIDE SEQUENCE</scope>
    <source>
        <strain evidence="2">FDAARGOS_390</strain>
    </source>
</reference>
<dbReference type="AlphaFoldDB" id="A0A2A7S8J7"/>
<dbReference type="InterPro" id="IPR004864">
    <property type="entry name" value="LEA_2"/>
</dbReference>